<evidence type="ECO:0000313" key="3">
    <source>
        <dbReference type="EMBL" id="EKC24590.1"/>
    </source>
</evidence>
<dbReference type="Proteomes" id="UP000005408">
    <property type="component" value="Unassembled WGS sequence"/>
</dbReference>
<evidence type="ECO:0000259" key="2">
    <source>
        <dbReference type="PROSITE" id="PS50217"/>
    </source>
</evidence>
<feature type="compositionally biased region" description="Basic and acidic residues" evidence="1">
    <location>
        <begin position="204"/>
        <end position="214"/>
    </location>
</feature>
<dbReference type="EnsemblMetazoa" id="G11196.7">
    <property type="protein sequence ID" value="G11196.7:cds"/>
    <property type="gene ID" value="G11196"/>
</dbReference>
<dbReference type="PROSITE" id="PS50217">
    <property type="entry name" value="BZIP"/>
    <property type="match status" value="1"/>
</dbReference>
<dbReference type="InterPro" id="IPR000837">
    <property type="entry name" value="AP-1"/>
</dbReference>
<dbReference type="EnsemblMetazoa" id="G11196.3">
    <property type="protein sequence ID" value="G11196.3:cds"/>
    <property type="gene ID" value="G11196"/>
</dbReference>
<dbReference type="GO" id="GO:0003700">
    <property type="term" value="F:DNA-binding transcription factor activity"/>
    <property type="evidence" value="ECO:0007669"/>
    <property type="project" value="InterPro"/>
</dbReference>
<evidence type="ECO:0000313" key="4">
    <source>
        <dbReference type="EnsemblMetazoa" id="G11196.2:cds"/>
    </source>
</evidence>
<dbReference type="EnsemblMetazoa" id="G11196.4">
    <property type="protein sequence ID" value="G11196.4:cds"/>
    <property type="gene ID" value="G11196"/>
</dbReference>
<feature type="region of interest" description="Disordered" evidence="1">
    <location>
        <begin position="157"/>
        <end position="326"/>
    </location>
</feature>
<feature type="domain" description="BZIP" evidence="2">
    <location>
        <begin position="70"/>
        <end position="133"/>
    </location>
</feature>
<feature type="compositionally biased region" description="Acidic residues" evidence="1">
    <location>
        <begin position="182"/>
        <end position="203"/>
    </location>
</feature>
<dbReference type="Gene3D" id="1.20.5.170">
    <property type="match status" value="1"/>
</dbReference>
<dbReference type="EnsemblMetazoa" id="G11196.8">
    <property type="protein sequence ID" value="G11196.8:cds"/>
    <property type="gene ID" value="G11196"/>
</dbReference>
<keyword evidence="5" id="KW-1185">Reference proteome</keyword>
<dbReference type="SMART" id="SM00338">
    <property type="entry name" value="BRLZ"/>
    <property type="match status" value="1"/>
</dbReference>
<evidence type="ECO:0000256" key="1">
    <source>
        <dbReference type="SAM" id="MobiDB-lite"/>
    </source>
</evidence>
<dbReference type="PRINTS" id="PR00042">
    <property type="entry name" value="LEUZIPPRFOS"/>
</dbReference>
<dbReference type="HOGENOM" id="CLU_853238_0_0_1"/>
<feature type="compositionally biased region" description="Polar residues" evidence="1">
    <location>
        <begin position="15"/>
        <end position="32"/>
    </location>
</feature>
<feature type="compositionally biased region" description="Low complexity" evidence="1">
    <location>
        <begin position="238"/>
        <end position="250"/>
    </location>
</feature>
<dbReference type="InterPro" id="IPR046347">
    <property type="entry name" value="bZIP_sf"/>
</dbReference>
<feature type="compositionally biased region" description="Basic and acidic residues" evidence="1">
    <location>
        <begin position="1"/>
        <end position="13"/>
    </location>
</feature>
<sequence length="326" mass="37100">MAKTLLEGKRWLKETSGTEPLNLSKHNQPTSVKQTLKSLIKSRRIAEGKDELQVDFHVEKTKCELTPEEKKKQRERKEQNRRAAMRCRERKKEELKHLQKEENSLRMRREKLMEKVEILLEEKEKLLHTIRSTGNVPFSCSCPNSEGDCIHCLSNSDSNLQSESSSSSRSTRKPIISVADSCDSETDSCNDDESDDEDGDDESDRLVIDTKGQNEDTEVLDLSFSKERHDVQMEVTDSDSQPSSSQNYSSFEYDEPVAPISTFPAAGKSSGQYNPQDYIKQEETEMEESDYVMSSQESTMSFYSSQDSIDGSFIKHGGRNDDVSCD</sequence>
<name>K1Q6Z6_MAGGI</name>
<feature type="compositionally biased region" description="Polar residues" evidence="1">
    <location>
        <begin position="292"/>
        <end position="309"/>
    </location>
</feature>
<dbReference type="EnsemblMetazoa" id="G11196.6">
    <property type="protein sequence ID" value="G11196.6:cds"/>
    <property type="gene ID" value="G11196"/>
</dbReference>
<dbReference type="AlphaFoldDB" id="K1Q6Z6"/>
<dbReference type="SUPFAM" id="SSF57959">
    <property type="entry name" value="Leucine zipper domain"/>
    <property type="match status" value="1"/>
</dbReference>
<dbReference type="PROSITE" id="PS00036">
    <property type="entry name" value="BZIP_BASIC"/>
    <property type="match status" value="1"/>
</dbReference>
<dbReference type="EnsemblMetazoa" id="G11196.5">
    <property type="protein sequence ID" value="G11196.5:cds"/>
    <property type="gene ID" value="G11196"/>
</dbReference>
<protein>
    <submittedName>
        <fullName evidence="4">BZIP domain-containing protein</fullName>
    </submittedName>
</protein>
<organism evidence="3">
    <name type="scientific">Magallana gigas</name>
    <name type="common">Pacific oyster</name>
    <name type="synonym">Crassostrea gigas</name>
    <dbReference type="NCBI Taxonomy" id="29159"/>
    <lineage>
        <taxon>Eukaryota</taxon>
        <taxon>Metazoa</taxon>
        <taxon>Spiralia</taxon>
        <taxon>Lophotrochozoa</taxon>
        <taxon>Mollusca</taxon>
        <taxon>Bivalvia</taxon>
        <taxon>Autobranchia</taxon>
        <taxon>Pteriomorphia</taxon>
        <taxon>Ostreida</taxon>
        <taxon>Ostreoidea</taxon>
        <taxon>Ostreidae</taxon>
        <taxon>Magallana</taxon>
    </lineage>
</organism>
<evidence type="ECO:0000313" key="5">
    <source>
        <dbReference type="Proteomes" id="UP000005408"/>
    </source>
</evidence>
<dbReference type="EnsemblMetazoa" id="G11196.2">
    <property type="protein sequence ID" value="G11196.2:cds"/>
    <property type="gene ID" value="G11196"/>
</dbReference>
<dbReference type="InterPro" id="IPR004827">
    <property type="entry name" value="bZIP"/>
</dbReference>
<feature type="region of interest" description="Disordered" evidence="1">
    <location>
        <begin position="1"/>
        <end position="32"/>
    </location>
</feature>
<feature type="region of interest" description="Disordered" evidence="1">
    <location>
        <begin position="67"/>
        <end position="91"/>
    </location>
</feature>
<dbReference type="EMBL" id="JH817706">
    <property type="protein sequence ID" value="EKC24590.1"/>
    <property type="molecule type" value="Genomic_DNA"/>
</dbReference>
<reference evidence="4" key="2">
    <citation type="submission" date="2022-08" db="UniProtKB">
        <authorList>
            <consortium name="EnsemblMetazoa"/>
        </authorList>
    </citation>
    <scope>IDENTIFICATION</scope>
    <source>
        <strain evidence="4">05x7-T-G4-1.051#20</strain>
    </source>
</reference>
<dbReference type="GO" id="GO:0006357">
    <property type="term" value="P:regulation of transcription by RNA polymerase II"/>
    <property type="evidence" value="ECO:0007669"/>
    <property type="project" value="InterPro"/>
</dbReference>
<gene>
    <name evidence="3" type="ORF">CGI_10024378</name>
</gene>
<proteinExistence type="predicted"/>
<reference evidence="3" key="1">
    <citation type="journal article" date="2012" name="Nature">
        <title>The oyster genome reveals stress adaptation and complexity of shell formation.</title>
        <authorList>
            <person name="Zhang G."/>
            <person name="Fang X."/>
            <person name="Guo X."/>
            <person name="Li L."/>
            <person name="Luo R."/>
            <person name="Xu F."/>
            <person name="Yang P."/>
            <person name="Zhang L."/>
            <person name="Wang X."/>
            <person name="Qi H."/>
            <person name="Xiong Z."/>
            <person name="Que H."/>
            <person name="Xie Y."/>
            <person name="Holland P.W."/>
            <person name="Paps J."/>
            <person name="Zhu Y."/>
            <person name="Wu F."/>
            <person name="Chen Y."/>
            <person name="Wang J."/>
            <person name="Peng C."/>
            <person name="Meng J."/>
            <person name="Yang L."/>
            <person name="Liu J."/>
            <person name="Wen B."/>
            <person name="Zhang N."/>
            <person name="Huang Z."/>
            <person name="Zhu Q."/>
            <person name="Feng Y."/>
            <person name="Mount A."/>
            <person name="Hedgecock D."/>
            <person name="Xu Z."/>
            <person name="Liu Y."/>
            <person name="Domazet-Loso T."/>
            <person name="Du Y."/>
            <person name="Sun X."/>
            <person name="Zhang S."/>
            <person name="Liu B."/>
            <person name="Cheng P."/>
            <person name="Jiang X."/>
            <person name="Li J."/>
            <person name="Fan D."/>
            <person name="Wang W."/>
            <person name="Fu W."/>
            <person name="Wang T."/>
            <person name="Wang B."/>
            <person name="Zhang J."/>
            <person name="Peng Z."/>
            <person name="Li Y."/>
            <person name="Li N."/>
            <person name="Wang J."/>
            <person name="Chen M."/>
            <person name="He Y."/>
            <person name="Tan F."/>
            <person name="Song X."/>
            <person name="Zheng Q."/>
            <person name="Huang R."/>
            <person name="Yang H."/>
            <person name="Du X."/>
            <person name="Chen L."/>
            <person name="Yang M."/>
            <person name="Gaffney P.M."/>
            <person name="Wang S."/>
            <person name="Luo L."/>
            <person name="She Z."/>
            <person name="Ming Y."/>
            <person name="Huang W."/>
            <person name="Zhang S."/>
            <person name="Huang B."/>
            <person name="Zhang Y."/>
            <person name="Qu T."/>
            <person name="Ni P."/>
            <person name="Miao G."/>
            <person name="Wang J."/>
            <person name="Wang Q."/>
            <person name="Steinberg C.E."/>
            <person name="Wang H."/>
            <person name="Li N."/>
            <person name="Qian L."/>
            <person name="Zhang G."/>
            <person name="Li Y."/>
            <person name="Yang H."/>
            <person name="Liu X."/>
            <person name="Wang J."/>
            <person name="Yin Y."/>
            <person name="Wang J."/>
        </authorList>
    </citation>
    <scope>NUCLEOTIDE SEQUENCE [LARGE SCALE GENOMIC DNA]</scope>
    <source>
        <strain evidence="3">05x7-T-G4-1.051#20</strain>
    </source>
</reference>
<feature type="compositionally biased region" description="Low complexity" evidence="1">
    <location>
        <begin position="157"/>
        <end position="169"/>
    </location>
</feature>
<dbReference type="GO" id="GO:0003677">
    <property type="term" value="F:DNA binding"/>
    <property type="evidence" value="ECO:0007669"/>
    <property type="project" value="InterPro"/>
</dbReference>
<accession>K1Q6Z6</accession>